<keyword evidence="4 7" id="KW-0812">Transmembrane</keyword>
<dbReference type="GO" id="GO:0044874">
    <property type="term" value="P:lipoprotein localization to outer membrane"/>
    <property type="evidence" value="ECO:0007669"/>
    <property type="project" value="TreeGrafter"/>
</dbReference>
<dbReference type="PANTHER" id="PTHR30489">
    <property type="entry name" value="LIPOPROTEIN-RELEASING SYSTEM TRANSMEMBRANE PROTEIN LOLE"/>
    <property type="match status" value="1"/>
</dbReference>
<dbReference type="InterPro" id="IPR051447">
    <property type="entry name" value="Lipoprotein-release_system"/>
</dbReference>
<feature type="domain" description="ABC3 transporter permease C-terminal" evidence="8">
    <location>
        <begin position="304"/>
        <end position="450"/>
    </location>
</feature>
<protein>
    <submittedName>
        <fullName evidence="9">Peptide ABC transporter permease</fullName>
    </submittedName>
</protein>
<comment type="similarity">
    <text evidence="2">Belongs to the ABC-4 integral membrane protein family. LolC/E subfamily.</text>
</comment>
<evidence type="ECO:0000256" key="1">
    <source>
        <dbReference type="ARBA" id="ARBA00004651"/>
    </source>
</evidence>
<keyword evidence="6 7" id="KW-0472">Membrane</keyword>
<evidence type="ECO:0000256" key="5">
    <source>
        <dbReference type="ARBA" id="ARBA00022989"/>
    </source>
</evidence>
<dbReference type="Pfam" id="PF02687">
    <property type="entry name" value="FtsX"/>
    <property type="match status" value="1"/>
</dbReference>
<dbReference type="RefSeq" id="WP_037602240.1">
    <property type="nucleotide sequence ID" value="NZ_JADNKH010000013.1"/>
</dbReference>
<dbReference type="PANTHER" id="PTHR30489:SF0">
    <property type="entry name" value="LIPOPROTEIN-RELEASING SYSTEM TRANSMEMBRANE PROTEIN LOLE"/>
    <property type="match status" value="1"/>
</dbReference>
<evidence type="ECO:0000313" key="10">
    <source>
        <dbReference type="Proteomes" id="UP000027855"/>
    </source>
</evidence>
<dbReference type="InterPro" id="IPR003838">
    <property type="entry name" value="ABC3_permease_C"/>
</dbReference>
<organism evidence="9 10">
    <name type="scientific">Streptococcus salivarius</name>
    <dbReference type="NCBI Taxonomy" id="1304"/>
    <lineage>
        <taxon>Bacteria</taxon>
        <taxon>Bacillati</taxon>
        <taxon>Bacillota</taxon>
        <taxon>Bacilli</taxon>
        <taxon>Lactobacillales</taxon>
        <taxon>Streptococcaceae</taxon>
        <taxon>Streptococcus</taxon>
    </lineage>
</organism>
<dbReference type="Proteomes" id="UP000027855">
    <property type="component" value="Unassembled WGS sequence"/>
</dbReference>
<feature type="transmembrane region" description="Helical" evidence="7">
    <location>
        <begin position="344"/>
        <end position="370"/>
    </location>
</feature>
<sequence length="458" mass="50526">MFRNAFAYITRKWSKSLLLLIIILLMSTLSLLGLAMRSATQEAASKSLGAITNSFSMQINRNTNPGTPRGAGNLKGEDIKKISETKGIVSTIKRINGIGDLLDYEIIETEQTLQNQSPERAKNFKSTLMLTGVNDSSKEDKFVSGAYKLVEGEHLTDKDHNQILMHEGLAKKNGLNVGDKVKLKSNLYDADNEKRADETVEVTIKGLFSGQNQAAVTYAQELYENTLITDLDTVAKLYGNTVETATYEDATFFAKGDQNLDSLIAKIKKLNINWSLYDLVKSSSNYPALQKSILGMYRVANRMFIGSLIFTSLLLTLLLILWLNARRREVGIFLALGLKKTQVAGQFLIELLMIALPAFLLSYGLASFFAEKVGNTVLSNVTEGINKQMTKESLAANLGGGAEAESFSKTLTQIHMTVQPKQLLVVILVGGFILSLVSLISSRWLLHKKPKDLLVDVE</sequence>
<feature type="transmembrane region" description="Helical" evidence="7">
    <location>
        <begin position="303"/>
        <end position="323"/>
    </location>
</feature>
<evidence type="ECO:0000256" key="2">
    <source>
        <dbReference type="ARBA" id="ARBA00005236"/>
    </source>
</evidence>
<evidence type="ECO:0000313" key="9">
    <source>
        <dbReference type="EMBL" id="KEO44934.1"/>
    </source>
</evidence>
<dbReference type="AlphaFoldDB" id="A0A074JFW2"/>
<evidence type="ECO:0000259" key="8">
    <source>
        <dbReference type="Pfam" id="PF02687"/>
    </source>
</evidence>
<evidence type="ECO:0000256" key="7">
    <source>
        <dbReference type="SAM" id="Phobius"/>
    </source>
</evidence>
<dbReference type="GO" id="GO:0098797">
    <property type="term" value="C:plasma membrane protein complex"/>
    <property type="evidence" value="ECO:0007669"/>
    <property type="project" value="TreeGrafter"/>
</dbReference>
<comment type="subcellular location">
    <subcellularLocation>
        <location evidence="1">Cell membrane</location>
        <topology evidence="1">Multi-pass membrane protein</topology>
    </subcellularLocation>
</comment>
<dbReference type="EMBL" id="JJMT01000015">
    <property type="protein sequence ID" value="KEO44934.1"/>
    <property type="molecule type" value="Genomic_DNA"/>
</dbReference>
<proteinExistence type="inferred from homology"/>
<reference evidence="9 10" key="1">
    <citation type="submission" date="2014-04" db="EMBL/GenBank/DDBJ databases">
        <title>Variable characteristics of bacteriocin-producing Streptococcus salivarius strains isolated from Malaysian subjects.</title>
        <authorList>
            <person name="Philip K."/>
            <person name="Barbour A."/>
        </authorList>
    </citation>
    <scope>NUCLEOTIDE SEQUENCE [LARGE SCALE GENOMIC DNA]</scope>
    <source>
        <strain evidence="9 10">NU10</strain>
    </source>
</reference>
<comment type="caution">
    <text evidence="9">The sequence shown here is derived from an EMBL/GenBank/DDBJ whole genome shotgun (WGS) entry which is preliminary data.</text>
</comment>
<keyword evidence="5 7" id="KW-1133">Transmembrane helix</keyword>
<feature type="transmembrane region" description="Helical" evidence="7">
    <location>
        <begin position="423"/>
        <end position="446"/>
    </location>
</feature>
<keyword evidence="3" id="KW-1003">Cell membrane</keyword>
<evidence type="ECO:0000256" key="4">
    <source>
        <dbReference type="ARBA" id="ARBA00022692"/>
    </source>
</evidence>
<gene>
    <name evidence="9" type="ORF">DL07_03430</name>
</gene>
<evidence type="ECO:0000256" key="3">
    <source>
        <dbReference type="ARBA" id="ARBA00022475"/>
    </source>
</evidence>
<name>A0A074JFW2_STRSL</name>
<evidence type="ECO:0000256" key="6">
    <source>
        <dbReference type="ARBA" id="ARBA00023136"/>
    </source>
</evidence>
<accession>A0A074JFW2</accession>